<name>A0ABN3NE63_STRLO</name>
<evidence type="ECO:0000313" key="2">
    <source>
        <dbReference type="Proteomes" id="UP001501777"/>
    </source>
</evidence>
<keyword evidence="2" id="KW-1185">Reference proteome</keyword>
<evidence type="ECO:0000313" key="1">
    <source>
        <dbReference type="EMBL" id="GAA2517736.1"/>
    </source>
</evidence>
<sequence length="60" mass="6050">MGAVSVSDLQFGGSVETLSVSAGAGVREGSASVHEQCGGRSRGRAAERVYRLVGATAIKL</sequence>
<protein>
    <submittedName>
        <fullName evidence="1">Uncharacterized protein</fullName>
    </submittedName>
</protein>
<proteinExistence type="predicted"/>
<accession>A0ABN3NE63</accession>
<dbReference type="EMBL" id="BAAASG010000025">
    <property type="protein sequence ID" value="GAA2517736.1"/>
    <property type="molecule type" value="Genomic_DNA"/>
</dbReference>
<reference evidence="1 2" key="1">
    <citation type="journal article" date="2019" name="Int. J. Syst. Evol. Microbiol.">
        <title>The Global Catalogue of Microorganisms (GCM) 10K type strain sequencing project: providing services to taxonomists for standard genome sequencing and annotation.</title>
        <authorList>
            <consortium name="The Broad Institute Genomics Platform"/>
            <consortium name="The Broad Institute Genome Sequencing Center for Infectious Disease"/>
            <person name="Wu L."/>
            <person name="Ma J."/>
        </authorList>
    </citation>
    <scope>NUCLEOTIDE SEQUENCE [LARGE SCALE GENOMIC DNA]</scope>
    <source>
        <strain evidence="1 2">JCM 4395</strain>
    </source>
</reference>
<gene>
    <name evidence="1" type="ORF">GCM10010276_79070</name>
</gene>
<organism evidence="1 2">
    <name type="scientific">Streptomyces longisporus</name>
    <dbReference type="NCBI Taxonomy" id="1948"/>
    <lineage>
        <taxon>Bacteria</taxon>
        <taxon>Bacillati</taxon>
        <taxon>Actinomycetota</taxon>
        <taxon>Actinomycetes</taxon>
        <taxon>Kitasatosporales</taxon>
        <taxon>Streptomycetaceae</taxon>
        <taxon>Streptomyces</taxon>
    </lineage>
</organism>
<dbReference type="Proteomes" id="UP001501777">
    <property type="component" value="Unassembled WGS sequence"/>
</dbReference>
<comment type="caution">
    <text evidence="1">The sequence shown here is derived from an EMBL/GenBank/DDBJ whole genome shotgun (WGS) entry which is preliminary data.</text>
</comment>